<evidence type="ECO:0000256" key="2">
    <source>
        <dbReference type="ARBA" id="ARBA00022527"/>
    </source>
</evidence>
<evidence type="ECO:0000259" key="10">
    <source>
        <dbReference type="PROSITE" id="PS50011"/>
    </source>
</evidence>
<keyword evidence="2 8" id="KW-0723">Serine/threonine-protein kinase</keyword>
<dbReference type="FunFam" id="1.10.510.10:FF:000082">
    <property type="entry name" value="Shaggy-related protein kinase kappa"/>
    <property type="match status" value="1"/>
</dbReference>
<evidence type="ECO:0000256" key="4">
    <source>
        <dbReference type="ARBA" id="ARBA00022741"/>
    </source>
</evidence>
<accession>A0A7S3PRH8</accession>
<dbReference type="GO" id="GO:0005524">
    <property type="term" value="F:ATP binding"/>
    <property type="evidence" value="ECO:0007669"/>
    <property type="project" value="UniProtKB-UniRule"/>
</dbReference>
<dbReference type="Gene3D" id="1.10.510.10">
    <property type="entry name" value="Transferase(Phosphotransferase) domain 1"/>
    <property type="match status" value="1"/>
</dbReference>
<evidence type="ECO:0000256" key="9">
    <source>
        <dbReference type="SAM" id="MobiDB-lite"/>
    </source>
</evidence>
<evidence type="ECO:0000256" key="8">
    <source>
        <dbReference type="RuleBase" id="RU000304"/>
    </source>
</evidence>
<dbReference type="SMART" id="SM00220">
    <property type="entry name" value="S_TKc"/>
    <property type="match status" value="1"/>
</dbReference>
<gene>
    <name evidence="11" type="ORF">ASTO00021_LOCUS18094</name>
</gene>
<dbReference type="InterPro" id="IPR011009">
    <property type="entry name" value="Kinase-like_dom_sf"/>
</dbReference>
<feature type="binding site" evidence="7">
    <location>
        <position position="99"/>
    </location>
    <ligand>
        <name>ATP</name>
        <dbReference type="ChEBI" id="CHEBI:30616"/>
    </ligand>
</feature>
<comment type="similarity">
    <text evidence="1">Belongs to the protein kinase superfamily. CMGC Ser/Thr protein kinase family. GSK-3 subfamily.</text>
</comment>
<dbReference type="GO" id="GO:0030154">
    <property type="term" value="P:cell differentiation"/>
    <property type="evidence" value="ECO:0007669"/>
    <property type="project" value="TreeGrafter"/>
</dbReference>
<evidence type="ECO:0000313" key="11">
    <source>
        <dbReference type="EMBL" id="CAE0448130.1"/>
    </source>
</evidence>
<proteinExistence type="inferred from homology"/>
<evidence type="ECO:0000256" key="1">
    <source>
        <dbReference type="ARBA" id="ARBA00005527"/>
    </source>
</evidence>
<dbReference type="InterPro" id="IPR008271">
    <property type="entry name" value="Ser/Thr_kinase_AS"/>
</dbReference>
<dbReference type="AlphaFoldDB" id="A0A7S3PRH8"/>
<dbReference type="Gene3D" id="3.30.200.20">
    <property type="entry name" value="Phosphorylase Kinase, domain 1"/>
    <property type="match status" value="1"/>
</dbReference>
<dbReference type="PROSITE" id="PS00108">
    <property type="entry name" value="PROTEIN_KINASE_ST"/>
    <property type="match status" value="1"/>
</dbReference>
<feature type="region of interest" description="Disordered" evidence="9">
    <location>
        <begin position="1"/>
        <end position="59"/>
    </location>
</feature>
<dbReference type="SUPFAM" id="SSF56112">
    <property type="entry name" value="Protein kinase-like (PK-like)"/>
    <property type="match status" value="1"/>
</dbReference>
<dbReference type="FunFam" id="3.30.200.20:FF:000009">
    <property type="entry name" value="Glycogen synthase kinase-3 beta"/>
    <property type="match status" value="1"/>
</dbReference>
<evidence type="ECO:0000256" key="3">
    <source>
        <dbReference type="ARBA" id="ARBA00022679"/>
    </source>
</evidence>
<dbReference type="CDD" id="cd14137">
    <property type="entry name" value="STKc_GSK3"/>
    <property type="match status" value="1"/>
</dbReference>
<keyword evidence="6 7" id="KW-0067">ATP-binding</keyword>
<evidence type="ECO:0000256" key="6">
    <source>
        <dbReference type="ARBA" id="ARBA00022840"/>
    </source>
</evidence>
<dbReference type="GO" id="GO:0007165">
    <property type="term" value="P:signal transduction"/>
    <property type="evidence" value="ECO:0007669"/>
    <property type="project" value="TreeGrafter"/>
</dbReference>
<name>A0A7S3PRH8_9STRA</name>
<dbReference type="GO" id="GO:0005634">
    <property type="term" value="C:nucleus"/>
    <property type="evidence" value="ECO:0007669"/>
    <property type="project" value="TreeGrafter"/>
</dbReference>
<dbReference type="GO" id="GO:0004674">
    <property type="term" value="F:protein serine/threonine kinase activity"/>
    <property type="evidence" value="ECO:0007669"/>
    <property type="project" value="UniProtKB-KW"/>
</dbReference>
<dbReference type="GO" id="GO:0005737">
    <property type="term" value="C:cytoplasm"/>
    <property type="evidence" value="ECO:0007669"/>
    <property type="project" value="TreeGrafter"/>
</dbReference>
<dbReference type="InterPro" id="IPR000719">
    <property type="entry name" value="Prot_kinase_dom"/>
</dbReference>
<keyword evidence="3" id="KW-0808">Transferase</keyword>
<dbReference type="InterPro" id="IPR050591">
    <property type="entry name" value="GSK-3"/>
</dbReference>
<protein>
    <recommendedName>
        <fullName evidence="10">Protein kinase domain-containing protein</fullName>
    </recommendedName>
</protein>
<feature type="compositionally biased region" description="Low complexity" evidence="9">
    <location>
        <begin position="42"/>
        <end position="59"/>
    </location>
</feature>
<dbReference type="EMBL" id="HBIN01023492">
    <property type="protein sequence ID" value="CAE0448130.1"/>
    <property type="molecule type" value="Transcribed_RNA"/>
</dbReference>
<dbReference type="PROSITE" id="PS50011">
    <property type="entry name" value="PROTEIN_KINASE_DOM"/>
    <property type="match status" value="1"/>
</dbReference>
<feature type="domain" description="Protein kinase" evidence="10">
    <location>
        <begin position="69"/>
        <end position="353"/>
    </location>
</feature>
<keyword evidence="5" id="KW-0418">Kinase</keyword>
<keyword evidence="4 7" id="KW-0547">Nucleotide-binding</keyword>
<sequence>MMSSVAGVTKRDSSKSSPSLQAEGKKQHQSFVSESEGREFMSGSIGSGNSKNGNDTDNNNVTVTETISYNATRVVGNGSFGVVFEATVVQTGEIVAIKKVLQDKRFKNRELQLMRKLVHPNIVQLKHCFYSNGDKNDQLFLNLVLEFVPETVHSISKSYKDKKKLVPGFLTKLYIYQVCRALAHCHALEICHRDIKPQNLLVDPANHVVKLADFGSAKQIVENEPNVSYICSRYYRAPELIFGSTEYTTSIDLWSMGCVFGELLLGQPLFPGQNGVDQLVEIIKSLGTPTRQEIESMNRSYTEFKFPQIKAHPWSKMFRSGTDPDAVDLISKILVYEPHKRLHPLKACAHEYFNELRDAKTKLPNGSDLPKELFQFTPTELEYVPSTEVLNVLLRK</sequence>
<dbReference type="PROSITE" id="PS00107">
    <property type="entry name" value="PROTEIN_KINASE_ATP"/>
    <property type="match status" value="1"/>
</dbReference>
<dbReference type="PANTHER" id="PTHR24057">
    <property type="entry name" value="GLYCOGEN SYNTHASE KINASE-3 ALPHA"/>
    <property type="match status" value="1"/>
</dbReference>
<dbReference type="InterPro" id="IPR017441">
    <property type="entry name" value="Protein_kinase_ATP_BS"/>
</dbReference>
<organism evidence="11">
    <name type="scientific">Aplanochytrium stocchinoi</name>
    <dbReference type="NCBI Taxonomy" id="215587"/>
    <lineage>
        <taxon>Eukaryota</taxon>
        <taxon>Sar</taxon>
        <taxon>Stramenopiles</taxon>
        <taxon>Bigyra</taxon>
        <taxon>Labyrinthulomycetes</taxon>
        <taxon>Thraustochytrida</taxon>
        <taxon>Thraustochytriidae</taxon>
        <taxon>Aplanochytrium</taxon>
    </lineage>
</organism>
<dbReference type="Pfam" id="PF00069">
    <property type="entry name" value="Pkinase"/>
    <property type="match status" value="1"/>
</dbReference>
<evidence type="ECO:0000256" key="7">
    <source>
        <dbReference type="PROSITE-ProRule" id="PRU10141"/>
    </source>
</evidence>
<dbReference type="InterPro" id="IPR039192">
    <property type="entry name" value="STKc_GSK3"/>
</dbReference>
<dbReference type="PANTHER" id="PTHR24057:SF0">
    <property type="entry name" value="PROTEIN KINASE SHAGGY-RELATED"/>
    <property type="match status" value="1"/>
</dbReference>
<evidence type="ECO:0000256" key="5">
    <source>
        <dbReference type="ARBA" id="ARBA00022777"/>
    </source>
</evidence>
<reference evidence="11" key="1">
    <citation type="submission" date="2021-01" db="EMBL/GenBank/DDBJ databases">
        <authorList>
            <person name="Corre E."/>
            <person name="Pelletier E."/>
            <person name="Niang G."/>
            <person name="Scheremetjew M."/>
            <person name="Finn R."/>
            <person name="Kale V."/>
            <person name="Holt S."/>
            <person name="Cochrane G."/>
            <person name="Meng A."/>
            <person name="Brown T."/>
            <person name="Cohen L."/>
        </authorList>
    </citation>
    <scope>NUCLEOTIDE SEQUENCE</scope>
    <source>
        <strain evidence="11">GSBS06</strain>
    </source>
</reference>